<dbReference type="EMBL" id="CP024448">
    <property type="protein sequence ID" value="ATR80090.1"/>
    <property type="molecule type" value="Genomic_DNA"/>
</dbReference>
<accession>A0A2D2LYN6</accession>
<dbReference type="GO" id="GO:0005507">
    <property type="term" value="F:copper ion binding"/>
    <property type="evidence" value="ECO:0007669"/>
    <property type="project" value="InterPro"/>
</dbReference>
<gene>
    <name evidence="2" type="ORF">NP7_12150</name>
</gene>
<name>A0A2D2LYN6_FAUOS</name>
<sequence>MKIHKVGLRFAGVSSLVLLASSFANAADPSTVKKDITMSGMDHGCMDMSDMDHSKMDMSDMDHGCMDMSGMDHSKMDMSDMDMSDMDHSKMDMSGMDHGKMDMSGMDHGKMDMSGMDHGKMDMSGMDHGKMDMSGMDHSKMDMSGMDHGKMDMSGMDHGKMDMSGMRGGKAPADARSPDYSNGVPYGRYGKPMLMDDMPLWGVSVQQLGYQFDDDQINYEVDAWYGKDEQRLAVRSEGSAQTKDDKKIDSLTSLAYWKPLSIFWNGEAGVAYDTKNDKAALMAGIVGTAPYFVETDARAYLYTDGQVRLDLGTAYEWRLTQRWVVRPEVGLTAFSKDDTDNGIAKGFNDFDAEVRLMYETLNRQLAPYVGVSYSTALGDARDLRRQENKSVDSSSLTAGVTFWF</sequence>
<dbReference type="GO" id="GO:0006878">
    <property type="term" value="P:intracellular copper ion homeostasis"/>
    <property type="evidence" value="ECO:0007669"/>
    <property type="project" value="InterPro"/>
</dbReference>
<evidence type="ECO:0000256" key="1">
    <source>
        <dbReference type="SAM" id="SignalP"/>
    </source>
</evidence>
<evidence type="ECO:0000313" key="3">
    <source>
        <dbReference type="Proteomes" id="UP000229340"/>
    </source>
</evidence>
<dbReference type="Pfam" id="PF05275">
    <property type="entry name" value="CopB"/>
    <property type="match status" value="1"/>
</dbReference>
<dbReference type="InterPro" id="IPR007939">
    <property type="entry name" value="Cu-R_B_prcur"/>
</dbReference>
<organism evidence="2 3">
    <name type="scientific">Faucicola osloensis</name>
    <name type="common">Moraxella osloensis</name>
    <dbReference type="NCBI Taxonomy" id="34062"/>
    <lineage>
        <taxon>Bacteria</taxon>
        <taxon>Pseudomonadati</taxon>
        <taxon>Pseudomonadota</taxon>
        <taxon>Gammaproteobacteria</taxon>
        <taxon>Moraxellales</taxon>
        <taxon>Moraxellaceae</taxon>
        <taxon>Faucicola</taxon>
    </lineage>
</organism>
<dbReference type="RefSeq" id="WP_100271374.1">
    <property type="nucleotide sequence ID" value="NZ_CP024448.1"/>
</dbReference>
<dbReference type="AlphaFoldDB" id="A0A2D2LYN6"/>
<feature type="chain" id="PRO_5013709517" evidence="1">
    <location>
        <begin position="27"/>
        <end position="404"/>
    </location>
</feature>
<dbReference type="GO" id="GO:0009279">
    <property type="term" value="C:cell outer membrane"/>
    <property type="evidence" value="ECO:0007669"/>
    <property type="project" value="InterPro"/>
</dbReference>
<keyword evidence="2" id="KW-0614">Plasmid</keyword>
<reference evidence="3" key="1">
    <citation type="submission" date="2017-10" db="EMBL/GenBank/DDBJ databases">
        <title>Complete genome sequence of Moraxella osloensis NP7 isolated from human skin.</title>
        <authorList>
            <person name="Lee K."/>
            <person name="Lim J.Y."/>
            <person name="Hwang I."/>
        </authorList>
    </citation>
    <scope>NUCLEOTIDE SEQUENCE [LARGE SCALE GENOMIC DNA]</scope>
    <source>
        <strain evidence="3">NP7</strain>
        <plasmid evidence="3">pnp7-5</plasmid>
    </source>
</reference>
<keyword evidence="1" id="KW-0732">Signal</keyword>
<dbReference type="Proteomes" id="UP000229340">
    <property type="component" value="Plasmid pNP7-5"/>
</dbReference>
<proteinExistence type="predicted"/>
<protein>
    <submittedName>
        <fullName evidence="2">Copper resistance protein B</fullName>
    </submittedName>
</protein>
<geneLocation type="plasmid" evidence="3">
    <name>pnp7-5</name>
</geneLocation>
<evidence type="ECO:0000313" key="2">
    <source>
        <dbReference type="EMBL" id="ATR80090.1"/>
    </source>
</evidence>
<dbReference type="SUPFAM" id="SSF141571">
    <property type="entry name" value="Pentapeptide repeat-like"/>
    <property type="match status" value="1"/>
</dbReference>
<feature type="signal peptide" evidence="1">
    <location>
        <begin position="1"/>
        <end position="26"/>
    </location>
</feature>
<dbReference type="Gene3D" id="2.160.20.80">
    <property type="entry name" value="E3 ubiquitin-protein ligase SopA"/>
    <property type="match status" value="1"/>
</dbReference>